<dbReference type="EMBL" id="ML119741">
    <property type="protein sequence ID" value="RPA76633.1"/>
    <property type="molecule type" value="Genomic_DNA"/>
</dbReference>
<sequence length="720" mass="80756">MSNLTTFDMMRLVLFWASAFAVVCTVAATGTSGTSSSLRNKLSAERHSSSHRRGTADCFDRVPDRVNPVTIGFEKLGPPGCGDDCSGFGIASLTHSRGLGLAYNKETVNHLIFNNYPEWQVIECNAPQFSGKPEAKACGNSSRALYAGKGYAVMLFGGDTHLGDKQILNYDLKSFYVTTFGTDQGVRRNASTRVHVSGYTYNDTYVRFNEYSTGLEGERRKITVGPEMLGLNNVFIEVAYFDPVNGFDDPQNYAIDDVEIVENIFDKSICLAYQLPNRITSSCKPSPTATKTWTVKFDETPLTSGSPIPNPTNHAELIWNEEYPIWDKVTLRQQQKPPYFPVPLSDPSAPNFLYGNGTVEVISNTDYEHFGLEEFYILQSWGFAPNDYCIITIVGRRDPYDGSGLPEKVKLEVRITNSPKYPWFSRIKIADHPEVVGGFNRLRALSIFAEYVDPSTNKRVKAPFVLDNMVFNREIGEGRACRAVPEQGWETVDFEKGVDSGQKVPPVYEGFNFNPDGYSISYINSYQPGTNGYLAVTSGMNSAQANLSSPFNRFCFDKYGGSWDSDYLFDFDSVTITIDVPANDTETLDNIRIGVFTYDACGYATQTVPEFNDKPFSERTGWGYYARFFPPTLVKTTGDSKLDGKRQQYTLRYPWKAISYVELDVRILPSFEQVPFWVDQFTYRMNRDNRLPACALCRDVAPDGSNDLLGRMCEVPAIPR</sequence>
<dbReference type="AlphaFoldDB" id="A0A3N4HS15"/>
<evidence type="ECO:0000313" key="3">
    <source>
        <dbReference type="Proteomes" id="UP000275078"/>
    </source>
</evidence>
<feature type="chain" id="PRO_5018263674" evidence="1">
    <location>
        <begin position="22"/>
        <end position="720"/>
    </location>
</feature>
<reference evidence="2 3" key="1">
    <citation type="journal article" date="2018" name="Nat. Ecol. Evol.">
        <title>Pezizomycetes genomes reveal the molecular basis of ectomycorrhizal truffle lifestyle.</title>
        <authorList>
            <person name="Murat C."/>
            <person name="Payen T."/>
            <person name="Noel B."/>
            <person name="Kuo A."/>
            <person name="Morin E."/>
            <person name="Chen J."/>
            <person name="Kohler A."/>
            <person name="Krizsan K."/>
            <person name="Balestrini R."/>
            <person name="Da Silva C."/>
            <person name="Montanini B."/>
            <person name="Hainaut M."/>
            <person name="Levati E."/>
            <person name="Barry K.W."/>
            <person name="Belfiori B."/>
            <person name="Cichocki N."/>
            <person name="Clum A."/>
            <person name="Dockter R.B."/>
            <person name="Fauchery L."/>
            <person name="Guy J."/>
            <person name="Iotti M."/>
            <person name="Le Tacon F."/>
            <person name="Lindquist E.A."/>
            <person name="Lipzen A."/>
            <person name="Malagnac F."/>
            <person name="Mello A."/>
            <person name="Molinier V."/>
            <person name="Miyauchi S."/>
            <person name="Poulain J."/>
            <person name="Riccioni C."/>
            <person name="Rubini A."/>
            <person name="Sitrit Y."/>
            <person name="Splivallo R."/>
            <person name="Traeger S."/>
            <person name="Wang M."/>
            <person name="Zifcakova L."/>
            <person name="Wipf D."/>
            <person name="Zambonelli A."/>
            <person name="Paolocci F."/>
            <person name="Nowrousian M."/>
            <person name="Ottonello S."/>
            <person name="Baldrian P."/>
            <person name="Spatafora J.W."/>
            <person name="Henrissat B."/>
            <person name="Nagy L.G."/>
            <person name="Aury J.M."/>
            <person name="Wincker P."/>
            <person name="Grigoriev I.V."/>
            <person name="Bonfante P."/>
            <person name="Martin F.M."/>
        </authorList>
    </citation>
    <scope>NUCLEOTIDE SEQUENCE [LARGE SCALE GENOMIC DNA]</scope>
    <source>
        <strain evidence="2 3">RN42</strain>
    </source>
</reference>
<protein>
    <submittedName>
        <fullName evidence="2">Uncharacterized protein</fullName>
    </submittedName>
</protein>
<organism evidence="2 3">
    <name type="scientific">Ascobolus immersus RN42</name>
    <dbReference type="NCBI Taxonomy" id="1160509"/>
    <lineage>
        <taxon>Eukaryota</taxon>
        <taxon>Fungi</taxon>
        <taxon>Dikarya</taxon>
        <taxon>Ascomycota</taxon>
        <taxon>Pezizomycotina</taxon>
        <taxon>Pezizomycetes</taxon>
        <taxon>Pezizales</taxon>
        <taxon>Ascobolaceae</taxon>
        <taxon>Ascobolus</taxon>
    </lineage>
</organism>
<dbReference type="Proteomes" id="UP000275078">
    <property type="component" value="Unassembled WGS sequence"/>
</dbReference>
<evidence type="ECO:0000313" key="2">
    <source>
        <dbReference type="EMBL" id="RPA76633.1"/>
    </source>
</evidence>
<name>A0A3N4HS15_ASCIM</name>
<feature type="signal peptide" evidence="1">
    <location>
        <begin position="1"/>
        <end position="21"/>
    </location>
</feature>
<keyword evidence="1" id="KW-0732">Signal</keyword>
<evidence type="ECO:0000256" key="1">
    <source>
        <dbReference type="SAM" id="SignalP"/>
    </source>
</evidence>
<gene>
    <name evidence="2" type="ORF">BJ508DRAFT_417539</name>
</gene>
<proteinExistence type="predicted"/>
<keyword evidence="3" id="KW-1185">Reference proteome</keyword>
<accession>A0A3N4HS15</accession>